<comment type="caution">
    <text evidence="1">The sequence shown here is derived from an EMBL/GenBank/DDBJ whole genome shotgun (WGS) entry which is preliminary data.</text>
</comment>
<organism evidence="1 2">
    <name type="scientific">Nonlabens tegetincola</name>
    <dbReference type="NCBI Taxonomy" id="323273"/>
    <lineage>
        <taxon>Bacteria</taxon>
        <taxon>Pseudomonadati</taxon>
        <taxon>Bacteroidota</taxon>
        <taxon>Flavobacteriia</taxon>
        <taxon>Flavobacteriales</taxon>
        <taxon>Flavobacteriaceae</taxon>
        <taxon>Nonlabens</taxon>
    </lineage>
</organism>
<dbReference type="EMBL" id="BBML01000003">
    <property type="protein sequence ID" value="GAK96780.1"/>
    <property type="molecule type" value="Genomic_DNA"/>
</dbReference>
<name>A0A090Q170_9FLAO</name>
<proteinExistence type="predicted"/>
<evidence type="ECO:0000313" key="2">
    <source>
        <dbReference type="Proteomes" id="UP000029221"/>
    </source>
</evidence>
<gene>
    <name evidence="1" type="ORF">JCM19294_1089</name>
</gene>
<dbReference type="Proteomes" id="UP000029221">
    <property type="component" value="Unassembled WGS sequence"/>
</dbReference>
<dbReference type="InterPro" id="IPR023346">
    <property type="entry name" value="Lysozyme-like_dom_sf"/>
</dbReference>
<accession>A0A090Q170</accession>
<reference evidence="1" key="1">
    <citation type="journal article" date="2014" name="Genome Announc.">
        <title>Draft Genome Sequences of Marine Flavobacterium Nonlabens Strains NR17, NR24, NR27, NR32, NR33, and Ara13.</title>
        <authorList>
            <person name="Nakanishi M."/>
            <person name="Meirelles P."/>
            <person name="Suzuki R."/>
            <person name="Takatani N."/>
            <person name="Mino S."/>
            <person name="Suda W."/>
            <person name="Oshima K."/>
            <person name="Hattori M."/>
            <person name="Ohkuma M."/>
            <person name="Hosokawa M."/>
            <person name="Miyashita K."/>
            <person name="Thompson F.L."/>
            <person name="Niwa A."/>
            <person name="Sawabe T."/>
            <person name="Sawabe T."/>
        </authorList>
    </citation>
    <scope>NUCLEOTIDE SEQUENCE [LARGE SCALE GENOMIC DNA]</scope>
    <source>
        <strain evidence="1">JCM 19294</strain>
    </source>
</reference>
<evidence type="ECO:0000313" key="1">
    <source>
        <dbReference type="EMBL" id="GAK96780.1"/>
    </source>
</evidence>
<dbReference type="AlphaFoldDB" id="A0A090Q170"/>
<keyword evidence="2" id="KW-1185">Reference proteome</keyword>
<protein>
    <submittedName>
        <fullName evidence="1">LysM domain protein</fullName>
    </submittedName>
</protein>
<dbReference type="SUPFAM" id="SSF53955">
    <property type="entry name" value="Lysozyme-like"/>
    <property type="match status" value="1"/>
</dbReference>
<dbReference type="STRING" id="319236.BST91_03150"/>
<sequence>MYSLIIGISLMTMSNVGANLLDKETKIAVNREPQQFIAYGFHTMGPKHSVKKAKETSFPIESERGFDAFRTALAFKESQGKYHKVNSLGYLGKYQFGKSTLEQLGVNDTLYFLNSPSLQEKIFVKNLNYNYKVLKDFLEEYEGKEIAGVKVTTSGALAAAHLSGPGGVKRFFRTKGRRNNKDAYGSSVKAYMKKFADYDLRTVLKS</sequence>
<dbReference type="Gene3D" id="1.10.530.10">
    <property type="match status" value="1"/>
</dbReference>
<dbReference type="eggNOG" id="COG0741">
    <property type="taxonomic scope" value="Bacteria"/>
</dbReference>